<accession>A0ABS1HP61</accession>
<dbReference type="SUPFAM" id="SSF56219">
    <property type="entry name" value="DNase I-like"/>
    <property type="match status" value="1"/>
</dbReference>
<evidence type="ECO:0000313" key="3">
    <source>
        <dbReference type="EMBL" id="MBK3519468.1"/>
    </source>
</evidence>
<organism evidence="3 4">
    <name type="scientific">Carboxylicivirga marina</name>
    <dbReference type="NCBI Taxonomy" id="2800988"/>
    <lineage>
        <taxon>Bacteria</taxon>
        <taxon>Pseudomonadati</taxon>
        <taxon>Bacteroidota</taxon>
        <taxon>Bacteroidia</taxon>
        <taxon>Marinilabiliales</taxon>
        <taxon>Marinilabiliaceae</taxon>
        <taxon>Carboxylicivirga</taxon>
    </lineage>
</organism>
<dbReference type="Pfam" id="PF03372">
    <property type="entry name" value="Exo_endo_phos"/>
    <property type="match status" value="1"/>
</dbReference>
<keyword evidence="4" id="KW-1185">Reference proteome</keyword>
<dbReference type="PROSITE" id="PS00726">
    <property type="entry name" value="AP_NUCLEASE_F1_1"/>
    <property type="match status" value="1"/>
</dbReference>
<evidence type="ECO:0000259" key="2">
    <source>
        <dbReference type="Pfam" id="PF18962"/>
    </source>
</evidence>
<gene>
    <name evidence="3" type="ORF">JIV24_19130</name>
</gene>
<feature type="domain" description="Endonuclease/exonuclease/phosphatase" evidence="1">
    <location>
        <begin position="31"/>
        <end position="349"/>
    </location>
</feature>
<dbReference type="Proteomes" id="UP000605676">
    <property type="component" value="Unassembled WGS sequence"/>
</dbReference>
<dbReference type="InterPro" id="IPR020847">
    <property type="entry name" value="AP_endonuclease_F1_BS"/>
</dbReference>
<dbReference type="InterPro" id="IPR026444">
    <property type="entry name" value="Secre_tail"/>
</dbReference>
<dbReference type="EMBL" id="JAENRR010000070">
    <property type="protein sequence ID" value="MBK3519468.1"/>
    <property type="molecule type" value="Genomic_DNA"/>
</dbReference>
<dbReference type="InterPro" id="IPR005135">
    <property type="entry name" value="Endo/exonuclease/phosphatase"/>
</dbReference>
<dbReference type="InterPro" id="IPR036691">
    <property type="entry name" value="Endo/exonu/phosph_ase_sf"/>
</dbReference>
<dbReference type="RefSeq" id="WP_200466687.1">
    <property type="nucleotide sequence ID" value="NZ_JAENRR010000070.1"/>
</dbReference>
<comment type="caution">
    <text evidence="3">The sequence shown here is derived from an EMBL/GenBank/DDBJ whole genome shotgun (WGS) entry which is preliminary data.</text>
</comment>
<evidence type="ECO:0000259" key="1">
    <source>
        <dbReference type="Pfam" id="PF03372"/>
    </source>
</evidence>
<reference evidence="3 4" key="1">
    <citation type="submission" date="2021-01" db="EMBL/GenBank/DDBJ databases">
        <title>Carboxyliciviraga sp.nov., isolated from coastal sediments.</title>
        <authorList>
            <person name="Lu D."/>
            <person name="Zhang T."/>
        </authorList>
    </citation>
    <scope>NUCLEOTIDE SEQUENCE [LARGE SCALE GENOMIC DNA]</scope>
    <source>
        <strain evidence="3 4">N1Y132</strain>
    </source>
</reference>
<dbReference type="Pfam" id="PF18962">
    <property type="entry name" value="Por_Secre_tail"/>
    <property type="match status" value="1"/>
</dbReference>
<evidence type="ECO:0000313" key="4">
    <source>
        <dbReference type="Proteomes" id="UP000605676"/>
    </source>
</evidence>
<protein>
    <submittedName>
        <fullName evidence="3">T9SS type A sorting domain-containing protein</fullName>
    </submittedName>
</protein>
<dbReference type="Gene3D" id="3.60.10.10">
    <property type="entry name" value="Endonuclease/exonuclease/phosphatase"/>
    <property type="match status" value="1"/>
</dbReference>
<name>A0ABS1HP61_9BACT</name>
<proteinExistence type="predicted"/>
<dbReference type="NCBIfam" id="TIGR04183">
    <property type="entry name" value="Por_Secre_tail"/>
    <property type="match status" value="1"/>
</dbReference>
<feature type="domain" description="Secretion system C-terminal sorting" evidence="2">
    <location>
        <begin position="372"/>
        <end position="435"/>
    </location>
</feature>
<sequence>MRQTISSILISVTCLLNAQIPNTSINELSVMTWNVWYGFSQLDESAGNIPTSHSYSATQSEVQQKATDFLRSLSPDVLALQELKNFDATKLSTFAQSYGHNYSYIFDRDTQQPTGITSKYPIEFLEGINGDYNGTNLEGTFAAKLSNEPIVFIIVHLKSSNKNHREKETKYVLELYEKYMNQNNHVIILGDFNSMTITDRTYAEANIDKRLQYRIFKNKCNHELNRANEPDNGMVACTSWDYRMMDQYWNHSGHTIIDITDQYATRDTYETNKLWGTFPSSSVALFHDDTNLDHNGNPTTSHQQSEHLARIDFVLTNEDLADCTVDSRIIHQYVGPNNSTVLIDEMSDHYPVFAIFRNIPANIDEAKASIQVYPNPVNNTLYCATKGQEHANYQIYNLTGRLVKHGNLANGNSINISSLAKGIYFLQLSELATTKFNKN</sequence>